<dbReference type="InterPro" id="IPR056791">
    <property type="entry name" value="Znf_Mcm10_C"/>
</dbReference>
<evidence type="ECO:0000256" key="4">
    <source>
        <dbReference type="ARBA" id="ARBA00022705"/>
    </source>
</evidence>
<dbReference type="InterPro" id="IPR055065">
    <property type="entry name" value="OB_MCM10"/>
</dbReference>
<comment type="similarity">
    <text evidence="2">Belongs to the MCM10 family.</text>
</comment>
<evidence type="ECO:0000256" key="8">
    <source>
        <dbReference type="ARBA" id="ARBA00023242"/>
    </source>
</evidence>
<feature type="region of interest" description="Disordered" evidence="9">
    <location>
        <begin position="272"/>
        <end position="353"/>
    </location>
</feature>
<keyword evidence="8" id="KW-0539">Nucleus</keyword>
<dbReference type="PANTHER" id="PTHR13454:SF11">
    <property type="entry name" value="PROTEIN MCM10 HOMOLOG"/>
    <property type="match status" value="1"/>
</dbReference>
<feature type="region of interest" description="Disordered" evidence="9">
    <location>
        <begin position="742"/>
        <end position="781"/>
    </location>
</feature>
<name>A0AAW0TN81_SCYPA</name>
<dbReference type="InterPro" id="IPR015411">
    <property type="entry name" value="Rep_factor_Mcm10_C"/>
</dbReference>
<dbReference type="AlphaFoldDB" id="A0AAW0TN81"/>
<dbReference type="EMBL" id="JARAKH010000029">
    <property type="protein sequence ID" value="KAK8388116.1"/>
    <property type="molecule type" value="Genomic_DNA"/>
</dbReference>
<evidence type="ECO:0000256" key="5">
    <source>
        <dbReference type="ARBA" id="ARBA00022723"/>
    </source>
</evidence>
<dbReference type="InterPro" id="IPR015408">
    <property type="entry name" value="Znf_Mcm10/DnaG"/>
</dbReference>
<evidence type="ECO:0000313" key="13">
    <source>
        <dbReference type="Proteomes" id="UP001487740"/>
    </source>
</evidence>
<dbReference type="GO" id="GO:0003688">
    <property type="term" value="F:DNA replication origin binding"/>
    <property type="evidence" value="ECO:0007669"/>
    <property type="project" value="TreeGrafter"/>
</dbReference>
<dbReference type="Pfam" id="PF09329">
    <property type="entry name" value="zf-primase"/>
    <property type="match status" value="1"/>
</dbReference>
<dbReference type="InterPro" id="IPR040184">
    <property type="entry name" value="Mcm10"/>
</dbReference>
<evidence type="ECO:0000256" key="1">
    <source>
        <dbReference type="ARBA" id="ARBA00004123"/>
    </source>
</evidence>
<evidence type="ECO:0000256" key="10">
    <source>
        <dbReference type="SAM" id="SignalP"/>
    </source>
</evidence>
<feature type="chain" id="PRO_5043945708" description="Protein MCM10 homolog" evidence="10">
    <location>
        <begin position="25"/>
        <end position="1030"/>
    </location>
</feature>
<evidence type="ECO:0000256" key="9">
    <source>
        <dbReference type="SAM" id="MobiDB-lite"/>
    </source>
</evidence>
<feature type="region of interest" description="Disordered" evidence="9">
    <location>
        <begin position="177"/>
        <end position="196"/>
    </location>
</feature>
<accession>A0AAW0TN81</accession>
<dbReference type="Proteomes" id="UP001487740">
    <property type="component" value="Unassembled WGS sequence"/>
</dbReference>
<dbReference type="Pfam" id="PF24863">
    <property type="entry name" value="zf-CCCH_Mcm10"/>
    <property type="match status" value="1"/>
</dbReference>
<dbReference type="Pfam" id="PF09332">
    <property type="entry name" value="Mcm10"/>
    <property type="match status" value="1"/>
</dbReference>
<dbReference type="FunFam" id="2.40.50.140:FF:000174">
    <property type="entry name" value="DNA replication licensing factor mcm10"/>
    <property type="match status" value="1"/>
</dbReference>
<feature type="domain" description="Replication factor Mcm10 C-terminal" evidence="11">
    <location>
        <begin position="694"/>
        <end position="1022"/>
    </location>
</feature>
<evidence type="ECO:0000256" key="3">
    <source>
        <dbReference type="ARBA" id="ARBA00017770"/>
    </source>
</evidence>
<protein>
    <recommendedName>
        <fullName evidence="3">Protein MCM10 homolog</fullName>
    </recommendedName>
</protein>
<evidence type="ECO:0000256" key="2">
    <source>
        <dbReference type="ARBA" id="ARBA00009679"/>
    </source>
</evidence>
<evidence type="ECO:0000313" key="12">
    <source>
        <dbReference type="EMBL" id="KAK8388116.1"/>
    </source>
</evidence>
<dbReference type="InterPro" id="IPR012340">
    <property type="entry name" value="NA-bd_OB-fold"/>
</dbReference>
<keyword evidence="13" id="KW-1185">Reference proteome</keyword>
<dbReference type="PANTHER" id="PTHR13454">
    <property type="entry name" value="PROTEIN MCM10 HOMOLOG"/>
    <property type="match status" value="1"/>
</dbReference>
<dbReference type="GO" id="GO:0043596">
    <property type="term" value="C:nuclear replication fork"/>
    <property type="evidence" value="ECO:0007669"/>
    <property type="project" value="TreeGrafter"/>
</dbReference>
<dbReference type="GO" id="GO:0008270">
    <property type="term" value="F:zinc ion binding"/>
    <property type="evidence" value="ECO:0007669"/>
    <property type="project" value="UniProtKB-KW"/>
</dbReference>
<evidence type="ECO:0000256" key="6">
    <source>
        <dbReference type="ARBA" id="ARBA00022771"/>
    </source>
</evidence>
<reference evidence="12 13" key="1">
    <citation type="submission" date="2023-03" db="EMBL/GenBank/DDBJ databases">
        <title>High-quality genome of Scylla paramamosain provides insights in environmental adaptation.</title>
        <authorList>
            <person name="Zhang L."/>
        </authorList>
    </citation>
    <scope>NUCLEOTIDE SEQUENCE [LARGE SCALE GENOMIC DNA]</scope>
    <source>
        <strain evidence="12">LZ_2023a</strain>
        <tissue evidence="12">Muscle</tissue>
    </source>
</reference>
<keyword evidence="6" id="KW-0863">Zinc-finger</keyword>
<keyword evidence="5" id="KW-0479">Metal-binding</keyword>
<organism evidence="12 13">
    <name type="scientific">Scylla paramamosain</name>
    <name type="common">Mud crab</name>
    <dbReference type="NCBI Taxonomy" id="85552"/>
    <lineage>
        <taxon>Eukaryota</taxon>
        <taxon>Metazoa</taxon>
        <taxon>Ecdysozoa</taxon>
        <taxon>Arthropoda</taxon>
        <taxon>Crustacea</taxon>
        <taxon>Multicrustacea</taxon>
        <taxon>Malacostraca</taxon>
        <taxon>Eumalacostraca</taxon>
        <taxon>Eucarida</taxon>
        <taxon>Decapoda</taxon>
        <taxon>Pleocyemata</taxon>
        <taxon>Brachyura</taxon>
        <taxon>Eubrachyura</taxon>
        <taxon>Portunoidea</taxon>
        <taxon>Portunidae</taxon>
        <taxon>Portuninae</taxon>
        <taxon>Scylla</taxon>
    </lineage>
</organism>
<keyword evidence="7" id="KW-0862">Zinc</keyword>
<dbReference type="GO" id="GO:0006270">
    <property type="term" value="P:DNA replication initiation"/>
    <property type="evidence" value="ECO:0007669"/>
    <property type="project" value="InterPro"/>
</dbReference>
<dbReference type="Pfam" id="PF22379">
    <property type="entry name" value="OB_MCM10"/>
    <property type="match status" value="1"/>
</dbReference>
<evidence type="ECO:0000259" key="11">
    <source>
        <dbReference type="SMART" id="SM01280"/>
    </source>
</evidence>
<keyword evidence="4" id="KW-0235">DNA replication</keyword>
<sequence length="1030" mass="115162">MRQRRRDCAALTMVLWVARRVCWCGPLEDKQGHTSFLPTTSCYAGQHDLLPPPSTPATLSHPPLPPVTLYQALTPLTPPNIFTQVFRSIWPRLHILQNRSHMKRHVLIRRDVDVETPPLSHAPLRVTTAPQHYTPNSAAGQGITVVMEDASRDSPDMSECDDIDLDTLAAMLDEDGVSEPEDKAVSGPSGSEPSTLSELGLVLSDEEEDHPAPSCTTPVSAFSIAFSQSKFSKALPEKMQSDTTPPIDPLESELREMEARVKLLRENLAKKKKLDSHDSNTFTKLTTTSDESRRTNSRTLSATEELELHKRLKRKSELHSGDTDSEDEEDNRNPMEQRYNSHGRDIKHRIAHESKVQRNVRMEKPLPSKSGSAVDRPGWKDGEGALVSIGRSGNRGGAASSQHTDENVTLDAYSGIRIIKPLVSQEVMRERMEGRRMVRLSTIKLHLRGGEIEGDWATIAVLVAKGNPKDSQKGSKYCIWKLSDLSDCTKTAALFLFGSAYKALWKHSVGTVFGILNPKIMKDKPGDGFSDIISLSIFEPQRVMIMGMSKDLGWCKGKTKMNEPCRSFVNKSSCEFCVYHIQREYQKTAAKRAVIQSSFTRVDPKRRLQERVLGKDQVFYGGQLYTSPSSGPAPKQHRANRAKDLATLNSLKIQMKAEELKAKDKLDIPKHFNERETSAIKHMVQKNEFLGEKLLAPTPGARNLLKHMVKEDTEKKLATGAVRSITAKELLDMTHQNMLSMRRQQEQNLKGKKSLSSSVSLSSLSSASQSPTEPQLARGVKPGEEVDLGISYKQLDAAKAKAVALIQRKGGILSADPNAVKNKDKAVLPEFQSKVQKRLNSSDDDVTDSACKKSKLTEAVKNSKIRSSLGPLDINSDKFKDMMEKKSRHNNLIDVVENQAMEKYYQGLEKREMLEEKLSSVMELSITAYVCIKCKYMSEKASDLCKEENHQLKTVTAKKRFFECKNCKQRTSSLDKLPRKACANCDRSSWCRVPMGKIKKGPKLDSEILSLRGDELKHYSGSSNQVYLHV</sequence>
<dbReference type="SMART" id="SM01280">
    <property type="entry name" value="Mcm10"/>
    <property type="match status" value="1"/>
</dbReference>
<keyword evidence="10" id="KW-0732">Signal</keyword>
<feature type="compositionally biased region" description="Low complexity" evidence="9">
    <location>
        <begin position="754"/>
        <end position="770"/>
    </location>
</feature>
<proteinExistence type="inferred from homology"/>
<gene>
    <name evidence="12" type="ORF">O3P69_020181</name>
</gene>
<comment type="caution">
    <text evidence="12">The sequence shown here is derived from an EMBL/GenBank/DDBJ whole genome shotgun (WGS) entry which is preliminary data.</text>
</comment>
<feature type="signal peptide" evidence="10">
    <location>
        <begin position="1"/>
        <end position="24"/>
    </location>
</feature>
<comment type="subcellular location">
    <subcellularLocation>
        <location evidence="1">Nucleus</location>
    </subcellularLocation>
</comment>
<dbReference type="GO" id="GO:0003697">
    <property type="term" value="F:single-stranded DNA binding"/>
    <property type="evidence" value="ECO:0007669"/>
    <property type="project" value="InterPro"/>
</dbReference>
<feature type="compositionally biased region" description="Polar residues" evidence="9">
    <location>
        <begin position="279"/>
        <end position="289"/>
    </location>
</feature>
<dbReference type="Gene3D" id="2.40.50.140">
    <property type="entry name" value="Nucleic acid-binding proteins"/>
    <property type="match status" value="1"/>
</dbReference>
<evidence type="ECO:0000256" key="7">
    <source>
        <dbReference type="ARBA" id="ARBA00022833"/>
    </source>
</evidence>